<dbReference type="AlphaFoldDB" id="A0A7J6VEP7"/>
<accession>A0A7J6VEP7</accession>
<dbReference type="Proteomes" id="UP000554482">
    <property type="component" value="Unassembled WGS sequence"/>
</dbReference>
<gene>
    <name evidence="1" type="ORF">FRX31_026836</name>
</gene>
<dbReference type="EMBL" id="JABWDY010033233">
    <property type="protein sequence ID" value="KAF5183576.1"/>
    <property type="molecule type" value="Genomic_DNA"/>
</dbReference>
<evidence type="ECO:0000313" key="1">
    <source>
        <dbReference type="EMBL" id="KAF5183576.1"/>
    </source>
</evidence>
<organism evidence="1 2">
    <name type="scientific">Thalictrum thalictroides</name>
    <name type="common">Rue-anemone</name>
    <name type="synonym">Anemone thalictroides</name>
    <dbReference type="NCBI Taxonomy" id="46969"/>
    <lineage>
        <taxon>Eukaryota</taxon>
        <taxon>Viridiplantae</taxon>
        <taxon>Streptophyta</taxon>
        <taxon>Embryophyta</taxon>
        <taxon>Tracheophyta</taxon>
        <taxon>Spermatophyta</taxon>
        <taxon>Magnoliopsida</taxon>
        <taxon>Ranunculales</taxon>
        <taxon>Ranunculaceae</taxon>
        <taxon>Thalictroideae</taxon>
        <taxon>Thalictrum</taxon>
    </lineage>
</organism>
<name>A0A7J6VEP7_THATH</name>
<keyword evidence="2" id="KW-1185">Reference proteome</keyword>
<reference evidence="1 2" key="1">
    <citation type="submission" date="2020-06" db="EMBL/GenBank/DDBJ databases">
        <title>Transcriptomic and genomic resources for Thalictrum thalictroides and T. hernandezii: Facilitating candidate gene discovery in an emerging model plant lineage.</title>
        <authorList>
            <person name="Arias T."/>
            <person name="Riano-Pachon D.M."/>
            <person name="Di Stilio V.S."/>
        </authorList>
    </citation>
    <scope>NUCLEOTIDE SEQUENCE [LARGE SCALE GENOMIC DNA]</scope>
    <source>
        <strain evidence="2">cv. WT478/WT964</strain>
        <tissue evidence="1">Leaves</tissue>
    </source>
</reference>
<protein>
    <submittedName>
        <fullName evidence="1">Uncharacterized protein</fullName>
    </submittedName>
</protein>
<evidence type="ECO:0000313" key="2">
    <source>
        <dbReference type="Proteomes" id="UP000554482"/>
    </source>
</evidence>
<proteinExistence type="predicted"/>
<comment type="caution">
    <text evidence="1">The sequence shown here is derived from an EMBL/GenBank/DDBJ whole genome shotgun (WGS) entry which is preliminary data.</text>
</comment>
<sequence length="80" mass="9274">MDVNQKTAIHNVDRRERFYGMDMATHGSRHYGEKEGTLDAHVSTLSIDCKGDPVFIKNIMVYLHTNKPTWVQPVLRQIFN</sequence>